<keyword evidence="4" id="KW-0109">Calcium transport</keyword>
<dbReference type="Pfam" id="PF01699">
    <property type="entry name" value="Na_Ca_ex"/>
    <property type="match status" value="1"/>
</dbReference>
<dbReference type="InterPro" id="IPR004837">
    <property type="entry name" value="NaCa_Exmemb"/>
</dbReference>
<evidence type="ECO:0000256" key="4">
    <source>
        <dbReference type="ARBA" id="ARBA00022568"/>
    </source>
</evidence>
<evidence type="ECO:0000313" key="10">
    <source>
        <dbReference type="WBParaSite" id="MCU_005213-RC"/>
    </source>
</evidence>
<evidence type="ECO:0000259" key="9">
    <source>
        <dbReference type="Pfam" id="PF01699"/>
    </source>
</evidence>
<comment type="subcellular location">
    <subcellularLocation>
        <location evidence="1">Membrane</location>
        <topology evidence="1">Multi-pass membrane protein</topology>
    </subcellularLocation>
</comment>
<proteinExistence type="predicted"/>
<dbReference type="InterPro" id="IPR044880">
    <property type="entry name" value="NCX_ion-bd_dom_sf"/>
</dbReference>
<organism evidence="10">
    <name type="scientific">Mesocestoides corti</name>
    <name type="common">Flatworm</name>
    <dbReference type="NCBI Taxonomy" id="53468"/>
    <lineage>
        <taxon>Eukaryota</taxon>
        <taxon>Metazoa</taxon>
        <taxon>Spiralia</taxon>
        <taxon>Lophotrochozoa</taxon>
        <taxon>Platyhelminthes</taxon>
        <taxon>Cestoda</taxon>
        <taxon>Eucestoda</taxon>
        <taxon>Cyclophyllidea</taxon>
        <taxon>Mesocestoididae</taxon>
        <taxon>Mesocestoides</taxon>
    </lineage>
</organism>
<dbReference type="GO" id="GO:0016020">
    <property type="term" value="C:membrane"/>
    <property type="evidence" value="ECO:0007669"/>
    <property type="project" value="UniProtKB-SubCell"/>
</dbReference>
<dbReference type="PANTHER" id="PTHR12266">
    <property type="entry name" value="NA+/CA2+ K+ INDEPENDENT EXCHANGER"/>
    <property type="match status" value="1"/>
</dbReference>
<accession>A0A5K3F3C7</accession>
<protein>
    <submittedName>
        <fullName evidence="10">Na_Ca_ex domain-containing protein</fullName>
    </submittedName>
</protein>
<keyword evidence="4" id="KW-0106">Calcium</keyword>
<dbReference type="GO" id="GO:0005432">
    <property type="term" value="F:calcium:sodium antiporter activity"/>
    <property type="evidence" value="ECO:0007669"/>
    <property type="project" value="TreeGrafter"/>
</dbReference>
<keyword evidence="3" id="KW-0050">Antiport</keyword>
<dbReference type="WBParaSite" id="MCU_005213-RC">
    <property type="protein sequence ID" value="MCU_005213-RC"/>
    <property type="gene ID" value="MCU_005213"/>
</dbReference>
<keyword evidence="6 8" id="KW-1133">Transmembrane helix</keyword>
<keyword evidence="2" id="KW-0813">Transport</keyword>
<feature type="transmembrane region" description="Helical" evidence="8">
    <location>
        <begin position="28"/>
        <end position="49"/>
    </location>
</feature>
<evidence type="ECO:0000256" key="1">
    <source>
        <dbReference type="ARBA" id="ARBA00004141"/>
    </source>
</evidence>
<reference evidence="10" key="1">
    <citation type="submission" date="2019-11" db="UniProtKB">
        <authorList>
            <consortium name="WormBaseParasite"/>
        </authorList>
    </citation>
    <scope>IDENTIFICATION</scope>
</reference>
<evidence type="ECO:0000256" key="3">
    <source>
        <dbReference type="ARBA" id="ARBA00022449"/>
    </source>
</evidence>
<evidence type="ECO:0000256" key="7">
    <source>
        <dbReference type="ARBA" id="ARBA00023136"/>
    </source>
</evidence>
<dbReference type="PANTHER" id="PTHR12266:SF0">
    <property type="entry name" value="MITOCHONDRIAL SODIUM_CALCIUM EXCHANGER PROTEIN"/>
    <property type="match status" value="1"/>
</dbReference>
<evidence type="ECO:0000256" key="6">
    <source>
        <dbReference type="ARBA" id="ARBA00022989"/>
    </source>
</evidence>
<evidence type="ECO:0000256" key="2">
    <source>
        <dbReference type="ARBA" id="ARBA00022448"/>
    </source>
</evidence>
<dbReference type="InterPro" id="IPR051359">
    <property type="entry name" value="CaCA_antiporter"/>
</dbReference>
<sequence length="201" mass="21305">MFQRSCSAVEASLLSQPRHRNGSFNPTCVTLVICVLAVVCMNFGIASAATESPNDLKSGRGLPSTGDAPNSSVCRHRLNQVVGHAAKCNISRDFRGCRFDSGFISYLEFQYCQFSSPVAPTILMVLWLFTLLGAFAVIADSFFSPSLIALARSMHMSQNLAGVTLLAFGNGAPDVFSAVTAITTGDPEAPDEGLGLGFLMG</sequence>
<dbReference type="AlphaFoldDB" id="A0A5K3F3C7"/>
<feature type="domain" description="Sodium/calcium exchanger membrane region" evidence="9">
    <location>
        <begin position="125"/>
        <end position="188"/>
    </location>
</feature>
<dbReference type="GO" id="GO:0006874">
    <property type="term" value="P:intracellular calcium ion homeostasis"/>
    <property type="evidence" value="ECO:0007669"/>
    <property type="project" value="TreeGrafter"/>
</dbReference>
<keyword evidence="4" id="KW-0406">Ion transport</keyword>
<dbReference type="Gene3D" id="1.20.1420.30">
    <property type="entry name" value="NCX, central ion-binding region"/>
    <property type="match status" value="1"/>
</dbReference>
<feature type="transmembrane region" description="Helical" evidence="8">
    <location>
        <begin position="124"/>
        <end position="150"/>
    </location>
</feature>
<evidence type="ECO:0000256" key="5">
    <source>
        <dbReference type="ARBA" id="ARBA00022692"/>
    </source>
</evidence>
<name>A0A5K3F3C7_MESCO</name>
<keyword evidence="7 8" id="KW-0472">Membrane</keyword>
<keyword evidence="5 8" id="KW-0812">Transmembrane</keyword>
<evidence type="ECO:0000256" key="8">
    <source>
        <dbReference type="SAM" id="Phobius"/>
    </source>
</evidence>